<reference evidence="2 3" key="1">
    <citation type="journal article" date="2018" name="Sci. Data">
        <title>The draft genome sequence of cork oak.</title>
        <authorList>
            <person name="Ramos A.M."/>
            <person name="Usie A."/>
            <person name="Barbosa P."/>
            <person name="Barros P.M."/>
            <person name="Capote T."/>
            <person name="Chaves I."/>
            <person name="Simoes F."/>
            <person name="Abreu I."/>
            <person name="Carrasquinho I."/>
            <person name="Faro C."/>
            <person name="Guimaraes J.B."/>
            <person name="Mendonca D."/>
            <person name="Nobrega F."/>
            <person name="Rodrigues L."/>
            <person name="Saibo N.J.M."/>
            <person name="Varela M.C."/>
            <person name="Egas C."/>
            <person name="Matos J."/>
            <person name="Miguel C.M."/>
            <person name="Oliveira M.M."/>
            <person name="Ricardo C.P."/>
            <person name="Goncalves S."/>
        </authorList>
    </citation>
    <scope>NUCLEOTIDE SEQUENCE [LARGE SCALE GENOMIC DNA]</scope>
    <source>
        <strain evidence="3">cv. HL8</strain>
    </source>
</reference>
<organism evidence="2 3">
    <name type="scientific">Quercus suber</name>
    <name type="common">Cork oak</name>
    <dbReference type="NCBI Taxonomy" id="58331"/>
    <lineage>
        <taxon>Eukaryota</taxon>
        <taxon>Viridiplantae</taxon>
        <taxon>Streptophyta</taxon>
        <taxon>Embryophyta</taxon>
        <taxon>Tracheophyta</taxon>
        <taxon>Spermatophyta</taxon>
        <taxon>Magnoliopsida</taxon>
        <taxon>eudicotyledons</taxon>
        <taxon>Gunneridae</taxon>
        <taxon>Pentapetalae</taxon>
        <taxon>rosids</taxon>
        <taxon>fabids</taxon>
        <taxon>Fagales</taxon>
        <taxon>Fagaceae</taxon>
        <taxon>Quercus</taxon>
    </lineage>
</organism>
<evidence type="ECO:0000313" key="2">
    <source>
        <dbReference type="EMBL" id="KAK7817166.1"/>
    </source>
</evidence>
<feature type="region of interest" description="Disordered" evidence="1">
    <location>
        <begin position="60"/>
        <end position="83"/>
    </location>
</feature>
<comment type="caution">
    <text evidence="2">The sequence shown here is derived from an EMBL/GenBank/DDBJ whole genome shotgun (WGS) entry which is preliminary data.</text>
</comment>
<accession>A0AAW0ISL7</accession>
<dbReference type="Proteomes" id="UP000237347">
    <property type="component" value="Unassembled WGS sequence"/>
</dbReference>
<evidence type="ECO:0000313" key="3">
    <source>
        <dbReference type="Proteomes" id="UP000237347"/>
    </source>
</evidence>
<dbReference type="EMBL" id="PKMF04000895">
    <property type="protein sequence ID" value="KAK7817166.1"/>
    <property type="molecule type" value="Genomic_DNA"/>
</dbReference>
<dbReference type="AlphaFoldDB" id="A0AAW0ISL7"/>
<name>A0AAW0ISL7_QUESU</name>
<evidence type="ECO:0000256" key="1">
    <source>
        <dbReference type="SAM" id="MobiDB-lite"/>
    </source>
</evidence>
<sequence length="151" mass="16446">MMGAGGIGVAVRSSTNLFASLSNGVLCLRFSFFPSLSRPPITHRQASNLRFGPSGSTTCPTPNKVRRGAPLSTRSTPSKISRGENRTVFEVEQTKNWAPHTNCSTLAEMAIASIVHLYVFPAKPYELMGTTSLKIFQFLETILLIVLLSLM</sequence>
<protein>
    <submittedName>
        <fullName evidence="2">Uncharacterized protein</fullName>
    </submittedName>
</protein>
<proteinExistence type="predicted"/>
<gene>
    <name evidence="2" type="ORF">CFP56_043053</name>
</gene>
<keyword evidence="3" id="KW-1185">Reference proteome</keyword>